<reference evidence="2 3" key="1">
    <citation type="submission" date="2017-06" db="EMBL/GenBank/DDBJ databases">
        <authorList>
            <person name="Kim H.J."/>
            <person name="Triplett B.A."/>
        </authorList>
    </citation>
    <scope>NUCLEOTIDE SEQUENCE [LARGE SCALE GENOMIC DNA]</scope>
</reference>
<evidence type="ECO:0000256" key="1">
    <source>
        <dbReference type="SAM" id="Phobius"/>
    </source>
</evidence>
<dbReference type="Proteomes" id="UP000223841">
    <property type="component" value="Segment"/>
</dbReference>
<keyword evidence="1" id="KW-1133">Transmembrane helix</keyword>
<feature type="transmembrane region" description="Helical" evidence="1">
    <location>
        <begin position="36"/>
        <end position="55"/>
    </location>
</feature>
<evidence type="ECO:0000313" key="2">
    <source>
        <dbReference type="EMBL" id="ASR78286.1"/>
    </source>
</evidence>
<accession>A0A222Z3A9</accession>
<keyword evidence="1" id="KW-0812">Transmembrane</keyword>
<sequence length="56" mass="6148">MSALGFVAGLNILAIIACMCVLYAEFEYMSVVSKSSMVILTLINVFSLLVNMGWLR</sequence>
<name>A0A222Z3A9_9CAUD</name>
<feature type="transmembrane region" description="Helical" evidence="1">
    <location>
        <begin position="6"/>
        <end position="24"/>
    </location>
</feature>
<gene>
    <name evidence="2" type="ORF">PPISBEST_48</name>
</gene>
<proteinExistence type="predicted"/>
<protein>
    <submittedName>
        <fullName evidence="2">Uncharacterized protein</fullName>
    </submittedName>
</protein>
<organism evidence="2 3">
    <name type="scientific">Bacillus phage PPIsBest</name>
    <dbReference type="NCBI Taxonomy" id="2024234"/>
    <lineage>
        <taxon>Viruses</taxon>
        <taxon>Duplodnaviria</taxon>
        <taxon>Heunggongvirae</taxon>
        <taxon>Uroviricota</taxon>
        <taxon>Caudoviricetes</taxon>
        <taxon>Herelleviridae</taxon>
        <taxon>Bastillevirinae</taxon>
        <taxon>Wphvirus</taxon>
        <taxon>Wphvirus hakuna</taxon>
    </lineage>
</organism>
<dbReference type="EMBL" id="MF288917">
    <property type="protein sequence ID" value="ASR78286.1"/>
    <property type="molecule type" value="Genomic_DNA"/>
</dbReference>
<evidence type="ECO:0000313" key="3">
    <source>
        <dbReference type="Proteomes" id="UP000223841"/>
    </source>
</evidence>
<keyword evidence="1" id="KW-0472">Membrane</keyword>